<accession>G8NXP7</accession>
<feature type="domain" description="Glycosyltransferase 2-like" evidence="6">
    <location>
        <begin position="36"/>
        <end position="139"/>
    </location>
</feature>
<evidence type="ECO:0000256" key="1">
    <source>
        <dbReference type="ARBA" id="ARBA00004236"/>
    </source>
</evidence>
<evidence type="ECO:0000256" key="5">
    <source>
        <dbReference type="ARBA" id="ARBA00023136"/>
    </source>
</evidence>
<evidence type="ECO:0000313" key="8">
    <source>
        <dbReference type="Proteomes" id="UP000007113"/>
    </source>
</evidence>
<evidence type="ECO:0000256" key="3">
    <source>
        <dbReference type="ARBA" id="ARBA00022676"/>
    </source>
</evidence>
<organism evidence="7 8">
    <name type="scientific">Granulicella mallensis (strain ATCC BAA-1857 / DSM 23137 / MP5ACTX8)</name>
    <dbReference type="NCBI Taxonomy" id="682795"/>
    <lineage>
        <taxon>Bacteria</taxon>
        <taxon>Pseudomonadati</taxon>
        <taxon>Acidobacteriota</taxon>
        <taxon>Terriglobia</taxon>
        <taxon>Terriglobales</taxon>
        <taxon>Acidobacteriaceae</taxon>
        <taxon>Granulicella</taxon>
    </lineage>
</organism>
<dbReference type="STRING" id="682795.AciX8_0032"/>
<comment type="subcellular location">
    <subcellularLocation>
        <location evidence="1">Cell membrane</location>
    </subcellularLocation>
</comment>
<dbReference type="HOGENOM" id="CLU_025996_17_4_0"/>
<gene>
    <name evidence="7" type="ordered locus">AciX8_0032</name>
</gene>
<keyword evidence="5" id="KW-0472">Membrane</keyword>
<dbReference type="InterPro" id="IPR029044">
    <property type="entry name" value="Nucleotide-diphossugar_trans"/>
</dbReference>
<dbReference type="AlphaFoldDB" id="G8NXP7"/>
<dbReference type="PANTHER" id="PTHR43646">
    <property type="entry name" value="GLYCOSYLTRANSFERASE"/>
    <property type="match status" value="1"/>
</dbReference>
<keyword evidence="2" id="KW-1003">Cell membrane</keyword>
<dbReference type="Proteomes" id="UP000007113">
    <property type="component" value="Chromosome"/>
</dbReference>
<name>G8NXP7_GRAMM</name>
<keyword evidence="4 7" id="KW-0808">Transferase</keyword>
<dbReference type="eggNOG" id="COG1216">
    <property type="taxonomic scope" value="Bacteria"/>
</dbReference>
<sequence length="286" mass="31918">MNFSTWISRGSLFGTSPAKFSGLQHSFDTLTFMRLSFVIPAYNEEAYLPACLESILGQIQGLEGHTEIIVVNNASTDATREVALRYPGVTVVDEPRKGLTFARQAGFAASSGSLIANVDADSRLTPGWVSNILAAFDAEVPAGKRPLAAFSGPILYYDLTPRQRVLVHVFYMTAWMTYAMNRYILRVGSMVQGGNFVTARWALEAIGGFNLAISFYGEDTDIARRLNDVGEVRFTFALKMFSSARRLKKEGMLTMAARYSINYLWTTFFKRPYTHTHIDIREQPEG</sequence>
<dbReference type="InterPro" id="IPR001173">
    <property type="entry name" value="Glyco_trans_2-like"/>
</dbReference>
<dbReference type="GO" id="GO:0016757">
    <property type="term" value="F:glycosyltransferase activity"/>
    <property type="evidence" value="ECO:0007669"/>
    <property type="project" value="UniProtKB-KW"/>
</dbReference>
<evidence type="ECO:0000256" key="2">
    <source>
        <dbReference type="ARBA" id="ARBA00022475"/>
    </source>
</evidence>
<proteinExistence type="predicted"/>
<dbReference type="KEGG" id="gma:AciX8_0032"/>
<evidence type="ECO:0000256" key="4">
    <source>
        <dbReference type="ARBA" id="ARBA00022679"/>
    </source>
</evidence>
<keyword evidence="3" id="KW-0328">Glycosyltransferase</keyword>
<dbReference type="SUPFAM" id="SSF53448">
    <property type="entry name" value="Nucleotide-diphospho-sugar transferases"/>
    <property type="match status" value="1"/>
</dbReference>
<dbReference type="Pfam" id="PF00535">
    <property type="entry name" value="Glycos_transf_2"/>
    <property type="match status" value="1"/>
</dbReference>
<evidence type="ECO:0000313" key="7">
    <source>
        <dbReference type="EMBL" id="AEU34392.1"/>
    </source>
</evidence>
<evidence type="ECO:0000259" key="6">
    <source>
        <dbReference type="Pfam" id="PF00535"/>
    </source>
</evidence>
<dbReference type="CDD" id="cd00761">
    <property type="entry name" value="Glyco_tranf_GTA_type"/>
    <property type="match status" value="1"/>
</dbReference>
<keyword evidence="8" id="KW-1185">Reference proteome</keyword>
<dbReference type="Gene3D" id="3.90.550.10">
    <property type="entry name" value="Spore Coat Polysaccharide Biosynthesis Protein SpsA, Chain A"/>
    <property type="match status" value="1"/>
</dbReference>
<protein>
    <submittedName>
        <fullName evidence="7">Glycosyl transferase family 2</fullName>
    </submittedName>
</protein>
<reference evidence="7 8" key="1">
    <citation type="submission" date="2011-11" db="EMBL/GenBank/DDBJ databases">
        <title>Complete sequence of Granulicella mallensis MP5ACTX8.</title>
        <authorList>
            <consortium name="US DOE Joint Genome Institute"/>
            <person name="Lucas S."/>
            <person name="Copeland A."/>
            <person name="Lapidus A."/>
            <person name="Cheng J.-F."/>
            <person name="Goodwin L."/>
            <person name="Pitluck S."/>
            <person name="Peters L."/>
            <person name="Lu M."/>
            <person name="Detter J.C."/>
            <person name="Han C."/>
            <person name="Tapia R."/>
            <person name="Land M."/>
            <person name="Hauser L."/>
            <person name="Kyrpides N."/>
            <person name="Ivanova N."/>
            <person name="Mikhailova N."/>
            <person name="Pagani I."/>
            <person name="Rawat S."/>
            <person name="Mannisto M."/>
            <person name="Haggblom M."/>
            <person name="Woyke T."/>
        </authorList>
    </citation>
    <scope>NUCLEOTIDE SEQUENCE [LARGE SCALE GENOMIC DNA]</scope>
    <source>
        <strain evidence="8">ATCC BAA-1857 / DSM 23137 / MP5ACTX8</strain>
    </source>
</reference>
<dbReference type="PANTHER" id="PTHR43646:SF2">
    <property type="entry name" value="GLYCOSYLTRANSFERASE 2-LIKE DOMAIN-CONTAINING PROTEIN"/>
    <property type="match status" value="1"/>
</dbReference>
<dbReference type="EMBL" id="CP003130">
    <property type="protein sequence ID" value="AEU34392.1"/>
    <property type="molecule type" value="Genomic_DNA"/>
</dbReference>
<dbReference type="GO" id="GO:0005886">
    <property type="term" value="C:plasma membrane"/>
    <property type="evidence" value="ECO:0007669"/>
    <property type="project" value="UniProtKB-SubCell"/>
</dbReference>